<sequence>MSSTQFLVKIYGARCKSKGIARKRKERTPAAQPRQGLNDGSTLLCQNAHLISKEVNQHPQVIASLIIAILFILKCIFCASLLIKRASIIF</sequence>
<name>A0A5J4WRI3_9EUKA</name>
<dbReference type="EMBL" id="SNRW01001113">
    <property type="protein sequence ID" value="KAA6397737.1"/>
    <property type="molecule type" value="Genomic_DNA"/>
</dbReference>
<comment type="caution">
    <text evidence="2">The sequence shown here is derived from an EMBL/GenBank/DDBJ whole genome shotgun (WGS) entry which is preliminary data.</text>
</comment>
<dbReference type="Proteomes" id="UP000324800">
    <property type="component" value="Unassembled WGS sequence"/>
</dbReference>
<proteinExistence type="predicted"/>
<feature type="transmembrane region" description="Helical" evidence="1">
    <location>
        <begin position="61"/>
        <end position="83"/>
    </location>
</feature>
<reference evidence="2 3" key="1">
    <citation type="submission" date="2019-03" db="EMBL/GenBank/DDBJ databases">
        <title>Single cell metagenomics reveals metabolic interactions within the superorganism composed of flagellate Streblomastix strix and complex community of Bacteroidetes bacteria on its surface.</title>
        <authorList>
            <person name="Treitli S.C."/>
            <person name="Kolisko M."/>
            <person name="Husnik F."/>
            <person name="Keeling P."/>
            <person name="Hampl V."/>
        </authorList>
    </citation>
    <scope>NUCLEOTIDE SEQUENCE [LARGE SCALE GENOMIC DNA]</scope>
    <source>
        <strain evidence="2">ST1C</strain>
    </source>
</reference>
<keyword evidence="1" id="KW-0812">Transmembrane</keyword>
<organism evidence="2 3">
    <name type="scientific">Streblomastix strix</name>
    <dbReference type="NCBI Taxonomy" id="222440"/>
    <lineage>
        <taxon>Eukaryota</taxon>
        <taxon>Metamonada</taxon>
        <taxon>Preaxostyla</taxon>
        <taxon>Oxymonadida</taxon>
        <taxon>Streblomastigidae</taxon>
        <taxon>Streblomastix</taxon>
    </lineage>
</organism>
<evidence type="ECO:0000313" key="2">
    <source>
        <dbReference type="EMBL" id="KAA6397737.1"/>
    </source>
</evidence>
<accession>A0A5J4WRI3</accession>
<evidence type="ECO:0000313" key="3">
    <source>
        <dbReference type="Proteomes" id="UP000324800"/>
    </source>
</evidence>
<dbReference type="AlphaFoldDB" id="A0A5J4WRI3"/>
<gene>
    <name evidence="2" type="ORF">EZS28_006740</name>
</gene>
<evidence type="ECO:0000256" key="1">
    <source>
        <dbReference type="SAM" id="Phobius"/>
    </source>
</evidence>
<keyword evidence="1" id="KW-1133">Transmembrane helix</keyword>
<protein>
    <submittedName>
        <fullName evidence="2">Uncharacterized protein</fullName>
    </submittedName>
</protein>
<keyword evidence="1" id="KW-0472">Membrane</keyword>